<proteinExistence type="predicted"/>
<gene>
    <name evidence="2" type="ORF">TRFO_38903</name>
</gene>
<dbReference type="Proteomes" id="UP000179807">
    <property type="component" value="Unassembled WGS sequence"/>
</dbReference>
<dbReference type="RefSeq" id="XP_068348065.1">
    <property type="nucleotide sequence ID" value="XM_068512314.1"/>
</dbReference>
<name>A0A1J4J6W5_9EUKA</name>
<evidence type="ECO:0000313" key="3">
    <source>
        <dbReference type="Proteomes" id="UP000179807"/>
    </source>
</evidence>
<feature type="region of interest" description="Disordered" evidence="1">
    <location>
        <begin position="1"/>
        <end position="25"/>
    </location>
</feature>
<dbReference type="GeneID" id="94847018"/>
<evidence type="ECO:0000256" key="1">
    <source>
        <dbReference type="SAM" id="MobiDB-lite"/>
    </source>
</evidence>
<organism evidence="2 3">
    <name type="scientific">Tritrichomonas foetus</name>
    <dbReference type="NCBI Taxonomy" id="1144522"/>
    <lineage>
        <taxon>Eukaryota</taxon>
        <taxon>Metamonada</taxon>
        <taxon>Parabasalia</taxon>
        <taxon>Tritrichomonadida</taxon>
        <taxon>Tritrichomonadidae</taxon>
        <taxon>Tritrichomonas</taxon>
    </lineage>
</organism>
<feature type="compositionally biased region" description="Polar residues" evidence="1">
    <location>
        <begin position="16"/>
        <end position="25"/>
    </location>
</feature>
<dbReference type="VEuPathDB" id="TrichDB:TRFO_38903"/>
<keyword evidence="3" id="KW-1185">Reference proteome</keyword>
<accession>A0A1J4J6W5</accession>
<sequence length="121" mass="14187">MPDLLQSRKSNRKSMKNNINDLDSDEMNSLLTQILNSGFTQDDLLNEQSDTAFNDDGQYDEENGLDDFKRFWFWLGKGTKYPHGRPVPQTNSFQSKEKLNHHTNAKHHSTHHAKHHRRLIK</sequence>
<comment type="caution">
    <text evidence="2">The sequence shown here is derived from an EMBL/GenBank/DDBJ whole genome shotgun (WGS) entry which is preliminary data.</text>
</comment>
<feature type="region of interest" description="Disordered" evidence="1">
    <location>
        <begin position="100"/>
        <end position="121"/>
    </location>
</feature>
<evidence type="ECO:0000313" key="2">
    <source>
        <dbReference type="EMBL" id="OHS94928.1"/>
    </source>
</evidence>
<reference evidence="2" key="1">
    <citation type="submission" date="2016-10" db="EMBL/GenBank/DDBJ databases">
        <authorList>
            <person name="Benchimol M."/>
            <person name="Almeida L.G."/>
            <person name="Vasconcelos A.T."/>
            <person name="Perreira-Neves A."/>
            <person name="Rosa I.A."/>
            <person name="Tasca T."/>
            <person name="Bogo M.R."/>
            <person name="de Souza W."/>
        </authorList>
    </citation>
    <scope>NUCLEOTIDE SEQUENCE [LARGE SCALE GENOMIC DNA]</scope>
    <source>
        <strain evidence="2">K</strain>
    </source>
</reference>
<dbReference type="EMBL" id="MLAK01001279">
    <property type="protein sequence ID" value="OHS94928.1"/>
    <property type="molecule type" value="Genomic_DNA"/>
</dbReference>
<feature type="compositionally biased region" description="Basic residues" evidence="1">
    <location>
        <begin position="101"/>
        <end position="121"/>
    </location>
</feature>
<protein>
    <submittedName>
        <fullName evidence="2">Uncharacterized protein</fullName>
    </submittedName>
</protein>
<dbReference type="AlphaFoldDB" id="A0A1J4J6W5"/>